<protein>
    <submittedName>
        <fullName evidence="1">HNH endonuclease</fullName>
    </submittedName>
</protein>
<keyword evidence="1" id="KW-0540">Nuclease</keyword>
<evidence type="ECO:0000313" key="2">
    <source>
        <dbReference type="Proteomes" id="UP000317624"/>
    </source>
</evidence>
<evidence type="ECO:0000313" key="1">
    <source>
        <dbReference type="EMBL" id="TVT37671.1"/>
    </source>
</evidence>
<dbReference type="AlphaFoldDB" id="A0A558BMD1"/>
<dbReference type="EMBL" id="VMRJ01000006">
    <property type="protein sequence ID" value="TVT37671.1"/>
    <property type="molecule type" value="Genomic_DNA"/>
</dbReference>
<keyword evidence="1" id="KW-0255">Endonuclease</keyword>
<gene>
    <name evidence="1" type="ORF">FNT36_21085</name>
</gene>
<reference evidence="1 2" key="1">
    <citation type="submission" date="2019-07" db="EMBL/GenBank/DDBJ databases">
        <title>Hymenobacter sp. straun FUR1 Genome sequencing and assembly.</title>
        <authorList>
            <person name="Chhetri G."/>
        </authorList>
    </citation>
    <scope>NUCLEOTIDE SEQUENCE [LARGE SCALE GENOMIC DNA]</scope>
    <source>
        <strain evidence="1 2">Fur1</strain>
    </source>
</reference>
<sequence>MTDPQKEFLRRHLIEQESYQTIINQMGVTRSDLSGWYDELKMERMAIAKIRDLWLRKKVAGVFADFYTWYTCQERKCGYCNITEAEIKLLLEADLLATKRIDTRGKKLELDRRRPEAAYDDLDNLTLACYWCNNAKTDTFTAEEFAEVGQVFAKIWQQRLAQLPSAG</sequence>
<accession>A0A558BMD1</accession>
<dbReference type="RefSeq" id="WP_144851834.1">
    <property type="nucleotide sequence ID" value="NZ_VMRJ01000006.1"/>
</dbReference>
<organism evidence="1 2">
    <name type="scientific">Hymenobacter setariae</name>
    <dbReference type="NCBI Taxonomy" id="2594794"/>
    <lineage>
        <taxon>Bacteria</taxon>
        <taxon>Pseudomonadati</taxon>
        <taxon>Bacteroidota</taxon>
        <taxon>Cytophagia</taxon>
        <taxon>Cytophagales</taxon>
        <taxon>Hymenobacteraceae</taxon>
        <taxon>Hymenobacter</taxon>
    </lineage>
</organism>
<dbReference type="Gene3D" id="3.30.40.220">
    <property type="match status" value="1"/>
</dbReference>
<comment type="caution">
    <text evidence="1">The sequence shown here is derived from an EMBL/GenBank/DDBJ whole genome shotgun (WGS) entry which is preliminary data.</text>
</comment>
<keyword evidence="1" id="KW-0378">Hydrolase</keyword>
<proteinExistence type="predicted"/>
<dbReference type="GO" id="GO:0004519">
    <property type="term" value="F:endonuclease activity"/>
    <property type="evidence" value="ECO:0007669"/>
    <property type="project" value="UniProtKB-KW"/>
</dbReference>
<dbReference type="OrthoDB" id="581465at2"/>
<dbReference type="Proteomes" id="UP000317624">
    <property type="component" value="Unassembled WGS sequence"/>
</dbReference>
<keyword evidence="2" id="KW-1185">Reference proteome</keyword>
<name>A0A558BMD1_9BACT</name>